<evidence type="ECO:0000313" key="2">
    <source>
        <dbReference type="EMBL" id="MDG0951010.1"/>
    </source>
</evidence>
<protein>
    <submittedName>
        <fullName evidence="2">DUF4181 domain-containing protein</fullName>
    </submittedName>
</protein>
<dbReference type="RefSeq" id="WP_163262524.1">
    <property type="nucleotide sequence ID" value="NZ_BPLB01000004.1"/>
</dbReference>
<organism evidence="2 3">
    <name type="scientific">Bacillus paranthracis</name>
    <dbReference type="NCBI Taxonomy" id="2026186"/>
    <lineage>
        <taxon>Bacteria</taxon>
        <taxon>Bacillati</taxon>
        <taxon>Bacillota</taxon>
        <taxon>Bacilli</taxon>
        <taxon>Bacillales</taxon>
        <taxon>Bacillaceae</taxon>
        <taxon>Bacillus</taxon>
        <taxon>Bacillus cereus group</taxon>
    </lineage>
</organism>
<keyword evidence="1" id="KW-0812">Transmembrane</keyword>
<dbReference type="AlphaFoldDB" id="A0AAJ1K7L8"/>
<dbReference type="EMBL" id="JARPRR010000001">
    <property type="protein sequence ID" value="MDG0951010.1"/>
    <property type="molecule type" value="Genomic_DNA"/>
</dbReference>
<feature type="transmembrane region" description="Helical" evidence="1">
    <location>
        <begin position="91"/>
        <end position="111"/>
    </location>
</feature>
<sequence>MLWVLCIFVFEKIARKRLNIPKQKGWDNQYVNKTHKWGNRIIIFSYIVVIAISAFFPNRIFMGYVPLLFFITLYGFQSYMEWKYDKESREFLISLFAATALIITGLIIYFFL</sequence>
<dbReference type="Proteomes" id="UP001216801">
    <property type="component" value="Unassembled WGS sequence"/>
</dbReference>
<comment type="caution">
    <text evidence="2">The sequence shown here is derived from an EMBL/GenBank/DDBJ whole genome shotgun (WGS) entry which is preliminary data.</text>
</comment>
<gene>
    <name evidence="2" type="ORF">P6U19_00055</name>
</gene>
<name>A0AAJ1K7L8_9BACI</name>
<accession>A0AAJ1K7L8</accession>
<dbReference type="Pfam" id="PF13789">
    <property type="entry name" value="DUF4181"/>
    <property type="match status" value="1"/>
</dbReference>
<dbReference type="InterPro" id="IPR025441">
    <property type="entry name" value="DUF4181"/>
</dbReference>
<evidence type="ECO:0000256" key="1">
    <source>
        <dbReference type="SAM" id="Phobius"/>
    </source>
</evidence>
<reference evidence="2" key="1">
    <citation type="submission" date="2023-03" db="EMBL/GenBank/DDBJ databases">
        <title>Genetic diversity of Bacillus cereus sensu lato isolates from Slovenia.</title>
        <authorList>
            <person name="Abdelli M."/>
        </authorList>
    </citation>
    <scope>NUCLEOTIDE SEQUENCE</scope>
    <source>
        <strain evidence="2">SIBC39</strain>
    </source>
</reference>
<evidence type="ECO:0000313" key="3">
    <source>
        <dbReference type="Proteomes" id="UP001216801"/>
    </source>
</evidence>
<keyword evidence="1" id="KW-0472">Membrane</keyword>
<feature type="transmembrane region" description="Helical" evidence="1">
    <location>
        <begin position="61"/>
        <end position="79"/>
    </location>
</feature>
<feature type="transmembrane region" description="Helical" evidence="1">
    <location>
        <begin position="37"/>
        <end position="55"/>
    </location>
</feature>
<proteinExistence type="predicted"/>
<keyword evidence="1" id="KW-1133">Transmembrane helix</keyword>